<feature type="transmembrane region" description="Helical" evidence="6">
    <location>
        <begin position="77"/>
        <end position="100"/>
    </location>
</feature>
<evidence type="ECO:0000259" key="7">
    <source>
        <dbReference type="Pfam" id="PF00892"/>
    </source>
</evidence>
<feature type="transmembrane region" description="Helical" evidence="6">
    <location>
        <begin position="199"/>
        <end position="219"/>
    </location>
</feature>
<evidence type="ECO:0000256" key="4">
    <source>
        <dbReference type="ARBA" id="ARBA00022989"/>
    </source>
</evidence>
<dbReference type="InterPro" id="IPR050638">
    <property type="entry name" value="AA-Vitamin_Transporters"/>
</dbReference>
<feature type="transmembrane region" description="Helical" evidence="6">
    <location>
        <begin position="231"/>
        <end position="251"/>
    </location>
</feature>
<dbReference type="PANTHER" id="PTHR32322:SF2">
    <property type="entry name" value="EAMA DOMAIN-CONTAINING PROTEIN"/>
    <property type="match status" value="1"/>
</dbReference>
<gene>
    <name evidence="8" type="ORF">AZF04_04985</name>
</gene>
<feature type="transmembrane region" description="Helical" evidence="6">
    <location>
        <begin position="287"/>
        <end position="304"/>
    </location>
</feature>
<feature type="domain" description="EamA" evidence="7">
    <location>
        <begin position="168"/>
        <end position="303"/>
    </location>
</feature>
<comment type="subcellular location">
    <subcellularLocation>
        <location evidence="1">Endomembrane system</location>
        <topology evidence="1">Multi-pass membrane protein</topology>
    </subcellularLocation>
</comment>
<evidence type="ECO:0000313" key="8">
    <source>
        <dbReference type="EMBL" id="KYG32126.1"/>
    </source>
</evidence>
<comment type="similarity">
    <text evidence="2">Belongs to the EamA transporter family.</text>
</comment>
<protein>
    <submittedName>
        <fullName evidence="8">Multidrug transporter</fullName>
    </submittedName>
</protein>
<feature type="transmembrane region" description="Helical" evidence="6">
    <location>
        <begin position="106"/>
        <end position="126"/>
    </location>
</feature>
<comment type="caution">
    <text evidence="8">The sequence shown here is derived from an EMBL/GenBank/DDBJ whole genome shotgun (WGS) entry which is preliminary data.</text>
</comment>
<keyword evidence="9" id="KW-1185">Reference proteome</keyword>
<dbReference type="GO" id="GO:0016020">
    <property type="term" value="C:membrane"/>
    <property type="evidence" value="ECO:0007669"/>
    <property type="project" value="UniProtKB-SubCell"/>
</dbReference>
<keyword evidence="3 6" id="KW-0812">Transmembrane</keyword>
<dbReference type="STRING" id="519424.AZF04_04985"/>
<keyword evidence="4 6" id="KW-1133">Transmembrane helix</keyword>
<sequence length="322" mass="36128">MDRQQGNKQQVLGRRGFWLVAIGAAFWGINPLFRILLLDSFTSSQIVLLEHILLMFIALPLLWFNRKDLKKIKIKHLGAILFIAWGGSALATILFTMGLTYGNLNVVLLLQQLQPLFAIFLARILLKEALPKNFLAIVMIALIGTYLLAFGFHFPFQSLGDFIQVSSLLSIAAAALWGGSTVMGRYLLKDLKYESVTALRFILALPLLSLIVSIQGSPWTLPSSGESTSLVFINLAASALIPGLLSILIYYRGLRNTKASHATIAELSFPAVALMVNWFFFNEIITWSQLIGFLLIWFTLFYLSSQQNKTKYMKTKKLFRTT</sequence>
<organism evidence="8 9">
    <name type="scientific">Alkalihalobacillus trypoxylicola</name>
    <dbReference type="NCBI Taxonomy" id="519424"/>
    <lineage>
        <taxon>Bacteria</taxon>
        <taxon>Bacillati</taxon>
        <taxon>Bacillota</taxon>
        <taxon>Bacilli</taxon>
        <taxon>Bacillales</taxon>
        <taxon>Bacillaceae</taxon>
        <taxon>Alkalihalobacillus</taxon>
    </lineage>
</organism>
<feature type="transmembrane region" description="Helical" evidence="6">
    <location>
        <begin position="263"/>
        <end position="281"/>
    </location>
</feature>
<dbReference type="RefSeq" id="WP_061948445.1">
    <property type="nucleotide sequence ID" value="NZ_LTAO01000012.1"/>
</dbReference>
<evidence type="ECO:0000256" key="2">
    <source>
        <dbReference type="ARBA" id="ARBA00007362"/>
    </source>
</evidence>
<proteinExistence type="inferred from homology"/>
<evidence type="ECO:0000256" key="5">
    <source>
        <dbReference type="ARBA" id="ARBA00023136"/>
    </source>
</evidence>
<dbReference type="AlphaFoldDB" id="A0A162E9Y5"/>
<feature type="transmembrane region" description="Helical" evidence="6">
    <location>
        <begin position="12"/>
        <end position="33"/>
    </location>
</feature>
<accession>A0A162E9Y5</accession>
<dbReference type="InterPro" id="IPR000620">
    <property type="entry name" value="EamA_dom"/>
</dbReference>
<evidence type="ECO:0000256" key="3">
    <source>
        <dbReference type="ARBA" id="ARBA00022692"/>
    </source>
</evidence>
<keyword evidence="5 6" id="KW-0472">Membrane</keyword>
<feature type="domain" description="EamA" evidence="7">
    <location>
        <begin position="15"/>
        <end position="149"/>
    </location>
</feature>
<dbReference type="Proteomes" id="UP000075806">
    <property type="component" value="Unassembled WGS sequence"/>
</dbReference>
<reference evidence="8" key="1">
    <citation type="submission" date="2016-02" db="EMBL/GenBank/DDBJ databases">
        <title>Genome sequence of Bacillus trypoxylicola KCTC 13244(T).</title>
        <authorList>
            <person name="Jeong H."/>
            <person name="Park S.-H."/>
            <person name="Choi S.-K."/>
        </authorList>
    </citation>
    <scope>NUCLEOTIDE SEQUENCE [LARGE SCALE GENOMIC DNA]</scope>
    <source>
        <strain evidence="8">KCTC 13244</strain>
    </source>
</reference>
<dbReference type="OrthoDB" id="6212796at2"/>
<feature type="transmembrane region" description="Helical" evidence="6">
    <location>
        <begin position="45"/>
        <end position="65"/>
    </location>
</feature>
<feature type="transmembrane region" description="Helical" evidence="6">
    <location>
        <begin position="133"/>
        <end position="156"/>
    </location>
</feature>
<dbReference type="PANTHER" id="PTHR32322">
    <property type="entry name" value="INNER MEMBRANE TRANSPORTER"/>
    <property type="match status" value="1"/>
</dbReference>
<evidence type="ECO:0000313" key="9">
    <source>
        <dbReference type="Proteomes" id="UP000075806"/>
    </source>
</evidence>
<dbReference type="Pfam" id="PF00892">
    <property type="entry name" value="EamA"/>
    <property type="match status" value="2"/>
</dbReference>
<name>A0A162E9Y5_9BACI</name>
<dbReference type="InterPro" id="IPR037185">
    <property type="entry name" value="EmrE-like"/>
</dbReference>
<evidence type="ECO:0000256" key="6">
    <source>
        <dbReference type="SAM" id="Phobius"/>
    </source>
</evidence>
<evidence type="ECO:0000256" key="1">
    <source>
        <dbReference type="ARBA" id="ARBA00004127"/>
    </source>
</evidence>
<dbReference type="EMBL" id="LTAO01000012">
    <property type="protein sequence ID" value="KYG32126.1"/>
    <property type="molecule type" value="Genomic_DNA"/>
</dbReference>
<feature type="transmembrane region" description="Helical" evidence="6">
    <location>
        <begin position="162"/>
        <end position="187"/>
    </location>
</feature>
<dbReference type="SUPFAM" id="SSF103481">
    <property type="entry name" value="Multidrug resistance efflux transporter EmrE"/>
    <property type="match status" value="2"/>
</dbReference>